<name>A0A498K1U9_MALDO</name>
<evidence type="ECO:0000313" key="2">
    <source>
        <dbReference type="EMBL" id="RXI01551.1"/>
    </source>
</evidence>
<evidence type="ECO:0000313" key="3">
    <source>
        <dbReference type="Proteomes" id="UP000290289"/>
    </source>
</evidence>
<comment type="caution">
    <text evidence="2">The sequence shown here is derived from an EMBL/GenBank/DDBJ whole genome shotgun (WGS) entry which is preliminary data.</text>
</comment>
<dbReference type="AlphaFoldDB" id="A0A498K1U9"/>
<keyword evidence="1" id="KW-0472">Membrane</keyword>
<reference evidence="2 3" key="1">
    <citation type="submission" date="2018-10" db="EMBL/GenBank/DDBJ databases">
        <title>A high-quality apple genome assembly.</title>
        <authorList>
            <person name="Hu J."/>
        </authorList>
    </citation>
    <scope>NUCLEOTIDE SEQUENCE [LARGE SCALE GENOMIC DNA]</scope>
    <source>
        <strain evidence="3">cv. HFTH1</strain>
        <tissue evidence="2">Young leaf</tissue>
    </source>
</reference>
<proteinExistence type="predicted"/>
<dbReference type="Proteomes" id="UP000290289">
    <property type="component" value="Chromosome 4"/>
</dbReference>
<evidence type="ECO:0000256" key="1">
    <source>
        <dbReference type="SAM" id="Phobius"/>
    </source>
</evidence>
<accession>A0A498K1U9</accession>
<keyword evidence="1" id="KW-0812">Transmembrane</keyword>
<feature type="transmembrane region" description="Helical" evidence="1">
    <location>
        <begin position="146"/>
        <end position="165"/>
    </location>
</feature>
<organism evidence="2 3">
    <name type="scientific">Malus domestica</name>
    <name type="common">Apple</name>
    <name type="synonym">Pyrus malus</name>
    <dbReference type="NCBI Taxonomy" id="3750"/>
    <lineage>
        <taxon>Eukaryota</taxon>
        <taxon>Viridiplantae</taxon>
        <taxon>Streptophyta</taxon>
        <taxon>Embryophyta</taxon>
        <taxon>Tracheophyta</taxon>
        <taxon>Spermatophyta</taxon>
        <taxon>Magnoliopsida</taxon>
        <taxon>eudicotyledons</taxon>
        <taxon>Gunneridae</taxon>
        <taxon>Pentapetalae</taxon>
        <taxon>rosids</taxon>
        <taxon>fabids</taxon>
        <taxon>Rosales</taxon>
        <taxon>Rosaceae</taxon>
        <taxon>Amygdaloideae</taxon>
        <taxon>Maleae</taxon>
        <taxon>Malus</taxon>
    </lineage>
</organism>
<sequence>MYRKPGLVYSSSSDDNGEICGAKLFGRERPIHHVLGGIKVADVLLWRNIRSSLSSTGCTPAESASTASVGWVGAGAAIESCRLRTNKVHIITYYNQIRYHFFYSIVTNPGVRLHALGVPEKAVALASLAVAVLASLRVLVPAAAPALVVVALLLLAAAAAAPPLAKSKQCPSELV</sequence>
<keyword evidence="1" id="KW-1133">Transmembrane helix</keyword>
<protein>
    <submittedName>
        <fullName evidence="2">Uncharacterized protein</fullName>
    </submittedName>
</protein>
<dbReference type="EMBL" id="RDQH01000330">
    <property type="protein sequence ID" value="RXI01551.1"/>
    <property type="molecule type" value="Genomic_DNA"/>
</dbReference>
<gene>
    <name evidence="2" type="ORF">DVH24_014900</name>
</gene>
<keyword evidence="3" id="KW-1185">Reference proteome</keyword>